<feature type="transmembrane region" description="Helical" evidence="1">
    <location>
        <begin position="12"/>
        <end position="36"/>
    </location>
</feature>
<protein>
    <submittedName>
        <fullName evidence="2">Type IV pilus assembly protein PilW</fullName>
    </submittedName>
</protein>
<evidence type="ECO:0000313" key="3">
    <source>
        <dbReference type="Proteomes" id="UP000242869"/>
    </source>
</evidence>
<reference evidence="3" key="1">
    <citation type="submission" date="2016-10" db="EMBL/GenBank/DDBJ databases">
        <authorList>
            <person name="Varghese N."/>
            <person name="Submissions S."/>
        </authorList>
    </citation>
    <scope>NUCLEOTIDE SEQUENCE [LARGE SCALE GENOMIC DNA]</scope>
    <source>
        <strain evidence="3">DSM 6150</strain>
    </source>
</reference>
<sequence length="341" mass="36964">MNNRLRNISSRKYGYGFSLIELMVALVIGMLVTLVISQTLSVYEGRKRTTSGTADAQTSGSLALYALQRDAEMAGFAMPNIAFNDTNALSNPNYSALKCNTTTNYTENTPIAVNTFPVTIVSGVDSDVITIRYGNSPFGGIPTSLLANFAGNIANVDNTLGCKPGDSVLIIPSSSLDCLMTKIPTFAENGNNEPIATNTIALTINSAPPTVTIPAKLFCLGAWNESVFSISSNKLLRNGEPVGNDIIAIKAQYGISGSATDNKIVDWVDGTFTDKNRIKSIRVALLARNNLYEKDIVTNDKPTYFGGSQFNLSGDWGHYRYRVFETIVPLRNVVWSREAIQ</sequence>
<keyword evidence="1" id="KW-0472">Membrane</keyword>
<dbReference type="OrthoDB" id="8533459at2"/>
<dbReference type="Pfam" id="PF07963">
    <property type="entry name" value="N_methyl"/>
    <property type="match status" value="1"/>
</dbReference>
<dbReference type="InterPro" id="IPR012902">
    <property type="entry name" value="N_methyl_site"/>
</dbReference>
<keyword evidence="1" id="KW-1133">Transmembrane helix</keyword>
<dbReference type="RefSeq" id="WP_091194372.1">
    <property type="nucleotide sequence ID" value="NZ_FOVE01000010.1"/>
</dbReference>
<dbReference type="InterPro" id="IPR045584">
    <property type="entry name" value="Pilin-like"/>
</dbReference>
<dbReference type="Proteomes" id="UP000242869">
    <property type="component" value="Unassembled WGS sequence"/>
</dbReference>
<dbReference type="InterPro" id="IPR032092">
    <property type="entry name" value="PilW"/>
</dbReference>
<dbReference type="Pfam" id="PF16074">
    <property type="entry name" value="PilW"/>
    <property type="match status" value="1"/>
</dbReference>
<dbReference type="EMBL" id="FOVE01000010">
    <property type="protein sequence ID" value="SFN48997.1"/>
    <property type="molecule type" value="Genomic_DNA"/>
</dbReference>
<dbReference type="AlphaFoldDB" id="A0A1I4ZFP6"/>
<organism evidence="2 3">
    <name type="scientific">Formivibrio citricus</name>
    <dbReference type="NCBI Taxonomy" id="83765"/>
    <lineage>
        <taxon>Bacteria</taxon>
        <taxon>Pseudomonadati</taxon>
        <taxon>Pseudomonadota</taxon>
        <taxon>Betaproteobacteria</taxon>
        <taxon>Neisseriales</taxon>
        <taxon>Chitinibacteraceae</taxon>
        <taxon>Formivibrio</taxon>
    </lineage>
</organism>
<evidence type="ECO:0000256" key="1">
    <source>
        <dbReference type="SAM" id="Phobius"/>
    </source>
</evidence>
<dbReference type="STRING" id="83765.SAMN05660284_01617"/>
<proteinExistence type="predicted"/>
<keyword evidence="3" id="KW-1185">Reference proteome</keyword>
<dbReference type="GO" id="GO:0043683">
    <property type="term" value="P:type IV pilus assembly"/>
    <property type="evidence" value="ECO:0007669"/>
    <property type="project" value="InterPro"/>
</dbReference>
<dbReference type="SUPFAM" id="SSF54523">
    <property type="entry name" value="Pili subunits"/>
    <property type="match status" value="1"/>
</dbReference>
<accession>A0A1I4ZFP6</accession>
<gene>
    <name evidence="2" type="ORF">SAMN05660284_01617</name>
</gene>
<evidence type="ECO:0000313" key="2">
    <source>
        <dbReference type="EMBL" id="SFN48997.1"/>
    </source>
</evidence>
<name>A0A1I4ZFP6_9NEIS</name>
<keyword evidence="1" id="KW-0812">Transmembrane</keyword>